<dbReference type="GO" id="GO:0022857">
    <property type="term" value="F:transmembrane transporter activity"/>
    <property type="evidence" value="ECO:0007669"/>
    <property type="project" value="InterPro"/>
</dbReference>
<name>A0A6P0UN28_9FLAO</name>
<evidence type="ECO:0000256" key="5">
    <source>
        <dbReference type="ARBA" id="ARBA00022692"/>
    </source>
</evidence>
<dbReference type="EMBL" id="JAABOO010000002">
    <property type="protein sequence ID" value="NER13912.1"/>
    <property type="molecule type" value="Genomic_DNA"/>
</dbReference>
<dbReference type="AlphaFoldDB" id="A0A6P0UN28"/>
<protein>
    <submittedName>
        <fullName evidence="9">BCCT family transporter</fullName>
    </submittedName>
</protein>
<organism evidence="9 10">
    <name type="scientific">Leptobacterium flavescens</name>
    <dbReference type="NCBI Taxonomy" id="472055"/>
    <lineage>
        <taxon>Bacteria</taxon>
        <taxon>Pseudomonadati</taxon>
        <taxon>Bacteroidota</taxon>
        <taxon>Flavobacteriia</taxon>
        <taxon>Flavobacteriales</taxon>
        <taxon>Flavobacteriaceae</taxon>
        <taxon>Leptobacterium</taxon>
    </lineage>
</organism>
<feature type="transmembrane region" description="Helical" evidence="8">
    <location>
        <begin position="445"/>
        <end position="464"/>
    </location>
</feature>
<feature type="transmembrane region" description="Helical" evidence="8">
    <location>
        <begin position="317"/>
        <end position="335"/>
    </location>
</feature>
<gene>
    <name evidence="9" type="ORF">GWK08_10705</name>
</gene>
<comment type="similarity">
    <text evidence="2">Belongs to the BCCT transporter (TC 2.A.15) family.</text>
</comment>
<dbReference type="Proteomes" id="UP000468581">
    <property type="component" value="Unassembled WGS sequence"/>
</dbReference>
<evidence type="ECO:0000256" key="4">
    <source>
        <dbReference type="ARBA" id="ARBA00022475"/>
    </source>
</evidence>
<evidence type="ECO:0000313" key="9">
    <source>
        <dbReference type="EMBL" id="NER13912.1"/>
    </source>
</evidence>
<keyword evidence="7 8" id="KW-0472">Membrane</keyword>
<comment type="caution">
    <text evidence="9">The sequence shown here is derived from an EMBL/GenBank/DDBJ whole genome shotgun (WGS) entry which is preliminary data.</text>
</comment>
<evidence type="ECO:0000256" key="6">
    <source>
        <dbReference type="ARBA" id="ARBA00022989"/>
    </source>
</evidence>
<proteinExistence type="inferred from homology"/>
<dbReference type="Pfam" id="PF02028">
    <property type="entry name" value="BCCT"/>
    <property type="match status" value="1"/>
</dbReference>
<evidence type="ECO:0000256" key="7">
    <source>
        <dbReference type="ARBA" id="ARBA00023136"/>
    </source>
</evidence>
<keyword evidence="3" id="KW-0813">Transport</keyword>
<keyword evidence="5 8" id="KW-0812">Transmembrane</keyword>
<reference evidence="9 10" key="1">
    <citation type="submission" date="2020-01" db="EMBL/GenBank/DDBJ databases">
        <title>Leptobacterium flavescens.</title>
        <authorList>
            <person name="Wang G."/>
        </authorList>
    </citation>
    <scope>NUCLEOTIDE SEQUENCE [LARGE SCALE GENOMIC DNA]</scope>
    <source>
        <strain evidence="9 10">KCTC 22160</strain>
    </source>
</reference>
<keyword evidence="6 8" id="KW-1133">Transmembrane helix</keyword>
<dbReference type="RefSeq" id="WP_163607131.1">
    <property type="nucleotide sequence ID" value="NZ_JAABOO010000002.1"/>
</dbReference>
<sequence length="502" mass="55537">MKKTKKYFDIYAPVFYPSAGLILLTITFALLIGEPLEEILWSIQSWITEHFGWFFILTVNVLLISVIYFAFGKFGKLKLGGEGSKPEFSFFAWLAMLFSAGMGIGLLFFGVAEPISNFDMPPVDTGVLTEEAHNALVYTYLHWGFHGWAIYALVGLALAFFSFSRKLPFSIRSVFYPIFGERIYGRLGDVIDILSVVSTLFGLTVSLGLGAQQITSGLNYLFGIPNQTWMHLTLIGFITAGATISVVLGLNKGIRVLSKFNMRLAVIFLFLMIIIGPTLFLLNGFVQTTGGYLQNIIKLGTWTGAYTNGEWQSKWTFVYWAWWISWSPFVGMFIARISMGRTIKEFVLGVLLAPAILTFFWISVFGGSALFLEINGIGELSQAVKSDISTALFAMLREFPLDFITSFIGIVLVIIFFVTSSDSGSLVIDYITSGGKLDAPVGQRIFWALSEGGVAAVLLLGGGLVALQTAVLSIGLPFALVLLIMCYSLYKGLLEEYKKRRQ</sequence>
<feature type="transmembrane region" description="Helical" evidence="8">
    <location>
        <begin position="52"/>
        <end position="71"/>
    </location>
</feature>
<accession>A0A6P0UN28</accession>
<feature type="transmembrane region" description="Helical" evidence="8">
    <location>
        <begin position="470"/>
        <end position="490"/>
    </location>
</feature>
<evidence type="ECO:0000256" key="8">
    <source>
        <dbReference type="SAM" id="Phobius"/>
    </source>
</evidence>
<feature type="transmembrane region" description="Helical" evidence="8">
    <location>
        <begin position="145"/>
        <end position="163"/>
    </location>
</feature>
<dbReference type="GO" id="GO:0005886">
    <property type="term" value="C:plasma membrane"/>
    <property type="evidence" value="ECO:0007669"/>
    <property type="project" value="UniProtKB-SubCell"/>
</dbReference>
<evidence type="ECO:0000313" key="10">
    <source>
        <dbReference type="Proteomes" id="UP000468581"/>
    </source>
</evidence>
<feature type="transmembrane region" description="Helical" evidence="8">
    <location>
        <begin position="347"/>
        <end position="372"/>
    </location>
</feature>
<feature type="transmembrane region" description="Helical" evidence="8">
    <location>
        <begin position="91"/>
        <end position="112"/>
    </location>
</feature>
<feature type="transmembrane region" description="Helical" evidence="8">
    <location>
        <begin position="229"/>
        <end position="250"/>
    </location>
</feature>
<feature type="transmembrane region" description="Helical" evidence="8">
    <location>
        <begin position="12"/>
        <end position="32"/>
    </location>
</feature>
<feature type="transmembrane region" description="Helical" evidence="8">
    <location>
        <begin position="399"/>
        <end position="418"/>
    </location>
</feature>
<dbReference type="InterPro" id="IPR000060">
    <property type="entry name" value="BCCT_transptr"/>
</dbReference>
<dbReference type="PANTHER" id="PTHR30047">
    <property type="entry name" value="HIGH-AFFINITY CHOLINE TRANSPORT PROTEIN-RELATED"/>
    <property type="match status" value="1"/>
</dbReference>
<evidence type="ECO:0000256" key="3">
    <source>
        <dbReference type="ARBA" id="ARBA00022448"/>
    </source>
</evidence>
<dbReference type="NCBIfam" id="TIGR00842">
    <property type="entry name" value="bcct"/>
    <property type="match status" value="1"/>
</dbReference>
<feature type="transmembrane region" description="Helical" evidence="8">
    <location>
        <begin position="262"/>
        <end position="282"/>
    </location>
</feature>
<comment type="subcellular location">
    <subcellularLocation>
        <location evidence="1">Cell membrane</location>
        <topology evidence="1">Multi-pass membrane protein</topology>
    </subcellularLocation>
</comment>
<evidence type="ECO:0000256" key="1">
    <source>
        <dbReference type="ARBA" id="ARBA00004651"/>
    </source>
</evidence>
<evidence type="ECO:0000256" key="2">
    <source>
        <dbReference type="ARBA" id="ARBA00005658"/>
    </source>
</evidence>
<feature type="transmembrane region" description="Helical" evidence="8">
    <location>
        <begin position="190"/>
        <end position="209"/>
    </location>
</feature>
<dbReference type="PANTHER" id="PTHR30047:SF7">
    <property type="entry name" value="HIGH-AFFINITY CHOLINE TRANSPORT PROTEIN"/>
    <property type="match status" value="1"/>
</dbReference>
<keyword evidence="10" id="KW-1185">Reference proteome</keyword>
<keyword evidence="4" id="KW-1003">Cell membrane</keyword>